<dbReference type="InterPro" id="IPR011989">
    <property type="entry name" value="ARM-like"/>
</dbReference>
<dbReference type="GO" id="GO:0032040">
    <property type="term" value="C:small-subunit processome"/>
    <property type="evidence" value="ECO:0007669"/>
    <property type="project" value="TreeGrafter"/>
</dbReference>
<feature type="region of interest" description="Disordered" evidence="2">
    <location>
        <begin position="1896"/>
        <end position="1915"/>
    </location>
</feature>
<organism evidence="7 8">
    <name type="scientific">Marchantia polymorpha subsp. ruderalis</name>
    <dbReference type="NCBI Taxonomy" id="1480154"/>
    <lineage>
        <taxon>Eukaryota</taxon>
        <taxon>Viridiplantae</taxon>
        <taxon>Streptophyta</taxon>
        <taxon>Embryophyta</taxon>
        <taxon>Marchantiophyta</taxon>
        <taxon>Marchantiopsida</taxon>
        <taxon>Marchantiidae</taxon>
        <taxon>Marchantiales</taxon>
        <taxon>Marchantiaceae</taxon>
        <taxon>Marchantia</taxon>
    </lineage>
</organism>
<dbReference type="Pfam" id="PF23099">
    <property type="entry name" value="UTP20_C"/>
    <property type="match status" value="1"/>
</dbReference>
<dbReference type="InterPro" id="IPR057525">
    <property type="entry name" value="UTP20_C"/>
</dbReference>
<reference evidence="7" key="1">
    <citation type="submission" date="2016-03" db="EMBL/GenBank/DDBJ databases">
        <title>Mechanisms controlling the formation of the plant cell surface in tip-growing cells are functionally conserved among land plants.</title>
        <authorList>
            <person name="Honkanen S."/>
            <person name="Jones V.A."/>
            <person name="Morieri G."/>
            <person name="Champion C."/>
            <person name="Hetherington A.J."/>
            <person name="Kelly S."/>
            <person name="Saint-Marcoux D."/>
            <person name="Proust H."/>
            <person name="Prescott H."/>
            <person name="Dolan L."/>
        </authorList>
    </citation>
    <scope>NUCLEOTIDE SEQUENCE [LARGE SCALE GENOMIC DNA]</scope>
    <source>
        <tissue evidence="7">Whole gametophyte</tissue>
    </source>
</reference>
<dbReference type="PANTHER" id="PTHR17695">
    <property type="entry name" value="SMALL SUBUNIT PROCESSOME COMPONENT 20 HOMOLOG"/>
    <property type="match status" value="1"/>
</dbReference>
<dbReference type="Proteomes" id="UP000077202">
    <property type="component" value="Unassembled WGS sequence"/>
</dbReference>
<feature type="signal peptide" evidence="3">
    <location>
        <begin position="1"/>
        <end position="22"/>
    </location>
</feature>
<keyword evidence="3" id="KW-0732">Signal</keyword>
<feature type="domain" description="U3 small nucleolar RNA-associated protein 20" evidence="5">
    <location>
        <begin position="1958"/>
        <end position="2172"/>
    </location>
</feature>
<dbReference type="PROSITE" id="PS50077">
    <property type="entry name" value="HEAT_REPEAT"/>
    <property type="match status" value="1"/>
</dbReference>
<dbReference type="InterPro" id="IPR046523">
    <property type="entry name" value="UTP20_dom"/>
</dbReference>
<evidence type="ECO:0000313" key="7">
    <source>
        <dbReference type="EMBL" id="OAE32169.1"/>
    </source>
</evidence>
<feature type="domain" description="U3 small nucleolar RNA-associated protein 20 N-terminal" evidence="4">
    <location>
        <begin position="968"/>
        <end position="1679"/>
    </location>
</feature>
<sequence length="2914" mass="325850">MISFRSLFADAFWIGGIRACMAYNLVDGVDINCVSWMTHVFTARSAGTLSLSSKAVLSGNWGTEFKNFSQRVEEVDVDVFRSLTPVKFEPSSGSSFFHENLVRWRELNCAAEFNDVYHELLPLVQTLPQLLLHKDLIMNSLLSRVRLSAMLSLEPILSLIALLSRDLQGEFIPYLAKFFDTCAELLKTGGDQEPELLEQVFVSISYIIKYLVKYLTKDTLLVLRVTKSLRFYHRSYVQDFVAESVSFLLRKAPPKQLIKEETGEVAVDIVARTFLMLCEDVKRDKIELLWECLLGNISQELAVSRNEGAPKMESGGEKAFVLPERSESNGVSHSTQRAVDSSGKTKSSMEESLKEQHGTALKPEDIEAEAIPSLQKDDGNTDYSQIHLVHLLKLLNTVLEYAKGSRVNDYGPLFSFVPDLLRPEAILSEPLDSVQCLAGPVAPTKLFRDPTANYVSEVLRFLLALAKSHGQVAGASGGPGVIVRVAPKWILAFECKRVNCLFPFLRGLIQLDVMLLQTFAPYVLRTLDRLVEEYPADVLLLLLDLSQRLDLKSYLGPESARLKIFVINLIQEAITALKLKHSTAEQSDGDESPAIDPAMVWVALQCLPWIIGSGEEHRSLAWEYVTAVDNFLVSDADTSEDSDITNKVWEFLLATALCAHLRIVSSGDSRVLSHHATQYLELAVKYKKSSDVLTAVADLLEASNIEQAPEYKRTDMSVLLGDFASNLCDSHKDLRIATLRILAFHEPFGSPGSETDQAPAKRRKRLDGQRNEMDPSSSSQIFRQLLTVESTSLSVENCRKSTLVISAIKVEACSGRMPTFYILPVAKALSGLLYNRFASLWDPVIETLAGMLEAHGITVLEYILHLLETTQNILLYKNTSEAKGSTVEETEMSSVDVWSRFDSCMLKKEEITHTGTLLNLQLKTLQKVPKIAESRSRQLVPMFLAFVGHDQSAEERRESNVGKGSDWKPALKEWLNLIREMKNARAFYSGLALKEILLNRFLGDSDPTIQEVTLDCLLNWKDNYLTSYESHLKNIVSSKAIREELTTWNVGKESHEIKDEDRQPLLTVVLMLLFPRIMRRTVKSLGKSGVGVQRNAVLSFLARLEPNELAPLFCQLIKPLQSALSSDKSVANASNSSWIIMLEEGADSHFIEQVNTSAVAKPPHKRKLGFLHMVLSSLDIFNVEQLRPYIHALLAIVLRLMEACALDTRAEENSAHGLKMNVETESLGAEGLNHNSGQVDSEHDIEMSNDDPHVFLDKDSEMIDQDGDRVVKDAEEEQGDDALDIAEVVTAKGKSGVREIKSLCLKVIASVVKKCENIVFNSVYWDIFFSAIRQSVDRFVDENSSSTSPGALMQCFILMSQRMDLAPLLSKNPMLVPNLLSVLSVRGASSPVISAVLSFVENILDLLKTGFEDHRVEAVRGILTPHLSILLSTFRDCLTFHRESTSVCFREWKMFVRLKTSVYEFKQISGLIYVGKESPFRFSAPVCERRLLKRELKILTRLSTFIVDPDVAAKLLGVLLPMLKVKKKMDQGLCLDVLHLLEGIGPTLEVNASKKCLPVLSPLLVTVSNRGIRVAVAQTLRALANVDHSLLIVAELLVDLNSMSPTDIDEYDYTRRLAAYDRISKSFFSQITRLQALLVLSSVIFDMGSEDMSIRHRASDCLQEFVRFAASLSEEVTEEEPREFLEKDDLQIEAPTEENDAGVIEIAQQETLAAGLSSKSLKSLVPTFLLVHVRNAMSSEILVVRREWVLLLREMVLNFPDVPALKEYEGLINKDVEADFFFNIVHLQVHRRMRAMAKFRTLCTGSRFSQGALSRIFVPLFMNSLFEARGDKEGNLVSVAVETLATIGSQLPWEPYLALLMRCFRLIGSKPEHQKTYVRVACAILDTFHFFLPSSKDDEDSRPEPKGSEGHEVVPFSGSDFRELTSGKTSVHLAPEVLKALRGRILPEVRRLMVLKGDIVSTPVALTQVKILKLMPQDVIEVELPQVVRTIINLLKIRSQAIRDEARAALVAITETLGAHYLRFIVEVLQDSLVKGFEVHVLGYTLNSILVKLLPTVQIGAIDYCLDQLLDVLENDIMGEVAEEKNVEAIAGKMKETKAMRSYESLKLLAEVVNFQTHATALLGPVRRNLHKSLSPKVKPKIESMLNHLCLGFLHNKSMSQTDLLVIVHAIIEDGVKEEKAVAHAAAVKKQMKADASSGITSVSKDPLQAAKAPLPNYYLITEFALKLLNSHLKRVKINFQDTHTLGMLNPWVLLLQECLNSKYDEVLASSLKSLSFLLLLPLPAIDNQGSGISALIFSICQRFSKTENPLLVACVNVLIILIRHCKTLRLSDEQLKTLLQLPIFVDMEGGSRMALSLLKAIVGRKLLVPELYDMMNRVAQLMVTSHLGPVRQLCSQILLQFLLDYPLGQKRLQQHLDFFITNVGYVETSGREAALEMLHTIILKFPDAVVEEQADSMFFPLVTRLVNDDSNQVRSMIGTILKVLMGRVGPRNVQRFVLFALSWYKGADQRLWRPAAQVLGFMIEVVGTTFEQHSQVIFPQCTKILSLALSSLDTKASEADESGKAQFWQEAYFSLTMMEKFFQKFPKMIFKPECKEIWELVCPLLLHQHLWVRKVCGRLLETYFAACGELTSQDIRSAALYQSDVSFLHPSWLLLLVGSFCQQLDSGAIDDAMGESLVRILVALSSLLPLLPPDVSKPSKGTSAEGELRFLGCGEKESEDRVARALILLGWGTKNVIGTNLTNGGLENSVKSSNGQTVEDGVANKALSMVFRKLQKIALRVHNLQTKVIFRWYAAMAAKLDVAEVERYLPSMLVPLYKLTEGSASKVVPEDVKSLGSEVLNQLREVVGTGKFVNVYNSVRESVKENRDKRKTAQKISVLVDPERNAKRKIKMSAKRQAQKKRKVIHAKRLMGL</sequence>
<evidence type="ECO:0000313" key="8">
    <source>
        <dbReference type="Proteomes" id="UP000077202"/>
    </source>
</evidence>
<dbReference type="Pfam" id="PF07539">
    <property type="entry name" value="UTP20_N"/>
    <property type="match status" value="1"/>
</dbReference>
<keyword evidence="8" id="KW-1185">Reference proteome</keyword>
<dbReference type="SUPFAM" id="SSF48371">
    <property type="entry name" value="ARM repeat"/>
    <property type="match status" value="2"/>
</dbReference>
<feature type="domain" description="U3 small nucleolar RNA-associated protein 20 C-terminal" evidence="6">
    <location>
        <begin position="2785"/>
        <end position="2905"/>
    </location>
</feature>
<feature type="region of interest" description="Disordered" evidence="2">
    <location>
        <begin position="325"/>
        <end position="365"/>
    </location>
</feature>
<proteinExistence type="predicted"/>
<comment type="caution">
    <text evidence="7">The sequence shown here is derived from an EMBL/GenBank/DDBJ whole genome shotgun (WGS) entry which is preliminary data.</text>
</comment>
<evidence type="ECO:0000256" key="2">
    <source>
        <dbReference type="SAM" id="MobiDB-lite"/>
    </source>
</evidence>
<evidence type="ECO:0000256" key="1">
    <source>
        <dbReference type="PROSITE-ProRule" id="PRU00103"/>
    </source>
</evidence>
<evidence type="ECO:0000259" key="6">
    <source>
        <dbReference type="Pfam" id="PF23099"/>
    </source>
</evidence>
<dbReference type="PANTHER" id="PTHR17695:SF11">
    <property type="entry name" value="SMALL SUBUNIT PROCESSOME COMPONENT 20 HOMOLOG"/>
    <property type="match status" value="1"/>
</dbReference>
<evidence type="ECO:0000256" key="3">
    <source>
        <dbReference type="SAM" id="SignalP"/>
    </source>
</evidence>
<evidence type="ECO:0000259" key="5">
    <source>
        <dbReference type="Pfam" id="PF20416"/>
    </source>
</evidence>
<dbReference type="InterPro" id="IPR052575">
    <property type="entry name" value="SSU_processome_comp_20"/>
</dbReference>
<feature type="repeat" description="HEAT" evidence="1">
    <location>
        <begin position="2459"/>
        <end position="2497"/>
    </location>
</feature>
<dbReference type="GO" id="GO:0030686">
    <property type="term" value="C:90S preribosome"/>
    <property type="evidence" value="ECO:0007669"/>
    <property type="project" value="TreeGrafter"/>
</dbReference>
<dbReference type="Gene3D" id="1.25.10.10">
    <property type="entry name" value="Leucine-rich Repeat Variant"/>
    <property type="match status" value="2"/>
</dbReference>
<protein>
    <submittedName>
        <fullName evidence="7">Uncharacterized protein</fullName>
    </submittedName>
</protein>
<feature type="chain" id="PRO_5008052475" evidence="3">
    <location>
        <begin position="23"/>
        <end position="2914"/>
    </location>
</feature>
<dbReference type="EMBL" id="LVLJ01000884">
    <property type="protein sequence ID" value="OAE32169.1"/>
    <property type="molecule type" value="Genomic_DNA"/>
</dbReference>
<evidence type="ECO:0000259" key="4">
    <source>
        <dbReference type="Pfam" id="PF07539"/>
    </source>
</evidence>
<feature type="compositionally biased region" description="Polar residues" evidence="2">
    <location>
        <begin position="328"/>
        <end position="346"/>
    </location>
</feature>
<feature type="compositionally biased region" description="Basic and acidic residues" evidence="2">
    <location>
        <begin position="347"/>
        <end position="365"/>
    </location>
</feature>
<name>A0A176WGG4_MARPO</name>
<feature type="region of interest" description="Disordered" evidence="2">
    <location>
        <begin position="750"/>
        <end position="778"/>
    </location>
</feature>
<gene>
    <name evidence="7" type="ORF">AXG93_2912s1590</name>
</gene>
<accession>A0A176WGG4</accession>
<feature type="compositionally biased region" description="Basic and acidic residues" evidence="2">
    <location>
        <begin position="1902"/>
        <end position="1912"/>
    </location>
</feature>
<dbReference type="Pfam" id="PF20416">
    <property type="entry name" value="UTP20"/>
    <property type="match status" value="1"/>
</dbReference>
<dbReference type="InterPro" id="IPR021133">
    <property type="entry name" value="HEAT_type_2"/>
</dbReference>
<dbReference type="InterPro" id="IPR011430">
    <property type="entry name" value="UTP20_N"/>
</dbReference>
<dbReference type="InterPro" id="IPR016024">
    <property type="entry name" value="ARM-type_fold"/>
</dbReference>